<dbReference type="SUPFAM" id="SSF54534">
    <property type="entry name" value="FKBP-like"/>
    <property type="match status" value="1"/>
</dbReference>
<evidence type="ECO:0000256" key="2">
    <source>
        <dbReference type="ARBA" id="ARBA00013194"/>
    </source>
</evidence>
<dbReference type="PANTHER" id="PTHR45779">
    <property type="entry name" value="PEPTIDYLPROLYL ISOMERASE"/>
    <property type="match status" value="1"/>
</dbReference>
<proteinExistence type="predicted"/>
<sequence length="141" mass="15065">MQLLCLALGVLAVAAAGERSAPTELQIGVKHRPEECAVRTKGGDTVSVHYTGTLFSDGTEFDSSRKRGVPIEFVLGRGQVIQGWDQGLLDMCVGERRRLKIPARLGYGSRGAPPLIPKDAALVFDTELVAINGRGAGHQEL</sequence>
<feature type="signal peptide" evidence="6">
    <location>
        <begin position="1"/>
        <end position="17"/>
    </location>
</feature>
<reference evidence="8" key="1">
    <citation type="submission" date="2022-07" db="EMBL/GenBank/DDBJ databases">
        <title>Phylogenomic reconstructions and comparative analyses of Kickxellomycotina fungi.</title>
        <authorList>
            <person name="Reynolds N.K."/>
            <person name="Stajich J.E."/>
            <person name="Barry K."/>
            <person name="Grigoriev I.V."/>
            <person name="Crous P."/>
            <person name="Smith M.E."/>
        </authorList>
    </citation>
    <scope>NUCLEOTIDE SEQUENCE</scope>
    <source>
        <strain evidence="8">NBRC 105414</strain>
    </source>
</reference>
<dbReference type="GO" id="GO:0005783">
    <property type="term" value="C:endoplasmic reticulum"/>
    <property type="evidence" value="ECO:0007669"/>
    <property type="project" value="TreeGrafter"/>
</dbReference>
<evidence type="ECO:0000256" key="6">
    <source>
        <dbReference type="SAM" id="SignalP"/>
    </source>
</evidence>
<evidence type="ECO:0000256" key="4">
    <source>
        <dbReference type="ARBA" id="ARBA00023235"/>
    </source>
</evidence>
<evidence type="ECO:0000256" key="5">
    <source>
        <dbReference type="PROSITE-ProRule" id="PRU00277"/>
    </source>
</evidence>
<accession>A0A9W8HLR5</accession>
<dbReference type="Pfam" id="PF00254">
    <property type="entry name" value="FKBP_C"/>
    <property type="match status" value="1"/>
</dbReference>
<dbReference type="InterPro" id="IPR046357">
    <property type="entry name" value="PPIase_dom_sf"/>
</dbReference>
<dbReference type="EMBL" id="JANBUL010000034">
    <property type="protein sequence ID" value="KAJ2784030.1"/>
    <property type="molecule type" value="Genomic_DNA"/>
</dbReference>
<dbReference type="InterPro" id="IPR001179">
    <property type="entry name" value="PPIase_FKBP_dom"/>
</dbReference>
<dbReference type="InterPro" id="IPR044609">
    <property type="entry name" value="FKBP2/11"/>
</dbReference>
<organism evidence="8 9">
    <name type="scientific">Coemansia javaensis</name>
    <dbReference type="NCBI Taxonomy" id="2761396"/>
    <lineage>
        <taxon>Eukaryota</taxon>
        <taxon>Fungi</taxon>
        <taxon>Fungi incertae sedis</taxon>
        <taxon>Zoopagomycota</taxon>
        <taxon>Kickxellomycotina</taxon>
        <taxon>Kickxellomycetes</taxon>
        <taxon>Kickxellales</taxon>
        <taxon>Kickxellaceae</taxon>
        <taxon>Coemansia</taxon>
    </lineage>
</organism>
<dbReference type="GO" id="GO:0003755">
    <property type="term" value="F:peptidyl-prolyl cis-trans isomerase activity"/>
    <property type="evidence" value="ECO:0007669"/>
    <property type="project" value="UniProtKB-KW"/>
</dbReference>
<keyword evidence="9" id="KW-1185">Reference proteome</keyword>
<keyword evidence="4 5" id="KW-0413">Isomerase</keyword>
<evidence type="ECO:0000259" key="7">
    <source>
        <dbReference type="PROSITE" id="PS50059"/>
    </source>
</evidence>
<dbReference type="Gene3D" id="3.10.50.40">
    <property type="match status" value="1"/>
</dbReference>
<dbReference type="AlphaFoldDB" id="A0A9W8HLR5"/>
<dbReference type="PANTHER" id="PTHR45779:SF6">
    <property type="entry name" value="PEPTIDYL-PROLYL CIS-TRANS ISOMERASE FKBP15-1"/>
    <property type="match status" value="1"/>
</dbReference>
<name>A0A9W8HLR5_9FUNG</name>
<comment type="caution">
    <text evidence="8">The sequence shown here is derived from an EMBL/GenBank/DDBJ whole genome shotgun (WGS) entry which is preliminary data.</text>
</comment>
<dbReference type="FunFam" id="3.10.50.40:FF:000006">
    <property type="entry name" value="Peptidyl-prolyl cis-trans isomerase"/>
    <property type="match status" value="1"/>
</dbReference>
<dbReference type="PROSITE" id="PS50059">
    <property type="entry name" value="FKBP_PPIASE"/>
    <property type="match status" value="1"/>
</dbReference>
<keyword evidence="6" id="KW-0732">Signal</keyword>
<gene>
    <name evidence="8" type="ORF">H4R18_001343</name>
</gene>
<feature type="chain" id="PRO_5040913976" description="peptidylprolyl isomerase" evidence="6">
    <location>
        <begin position="18"/>
        <end position="141"/>
    </location>
</feature>
<dbReference type="Proteomes" id="UP001140217">
    <property type="component" value="Unassembled WGS sequence"/>
</dbReference>
<evidence type="ECO:0000256" key="1">
    <source>
        <dbReference type="ARBA" id="ARBA00000971"/>
    </source>
</evidence>
<dbReference type="OrthoDB" id="1902587at2759"/>
<keyword evidence="3 5" id="KW-0697">Rotamase</keyword>
<evidence type="ECO:0000256" key="3">
    <source>
        <dbReference type="ARBA" id="ARBA00023110"/>
    </source>
</evidence>
<evidence type="ECO:0000313" key="8">
    <source>
        <dbReference type="EMBL" id="KAJ2784030.1"/>
    </source>
</evidence>
<protein>
    <recommendedName>
        <fullName evidence="2 5">peptidylprolyl isomerase</fullName>
        <ecNumber evidence="2 5">5.2.1.8</ecNumber>
    </recommendedName>
</protein>
<evidence type="ECO:0000313" key="9">
    <source>
        <dbReference type="Proteomes" id="UP001140217"/>
    </source>
</evidence>
<feature type="domain" description="PPIase FKBP-type" evidence="7">
    <location>
        <begin position="43"/>
        <end position="132"/>
    </location>
</feature>
<dbReference type="EC" id="5.2.1.8" evidence="2 5"/>
<comment type="catalytic activity">
    <reaction evidence="1 5">
        <text>[protein]-peptidylproline (omega=180) = [protein]-peptidylproline (omega=0)</text>
        <dbReference type="Rhea" id="RHEA:16237"/>
        <dbReference type="Rhea" id="RHEA-COMP:10747"/>
        <dbReference type="Rhea" id="RHEA-COMP:10748"/>
        <dbReference type="ChEBI" id="CHEBI:83833"/>
        <dbReference type="ChEBI" id="CHEBI:83834"/>
        <dbReference type="EC" id="5.2.1.8"/>
    </reaction>
</comment>